<keyword evidence="1" id="KW-0812">Transmembrane</keyword>
<keyword evidence="1" id="KW-0472">Membrane</keyword>
<dbReference type="AlphaFoldDB" id="A0A4P9XRX4"/>
<evidence type="ECO:0000256" key="1">
    <source>
        <dbReference type="SAM" id="Phobius"/>
    </source>
</evidence>
<evidence type="ECO:0000313" key="2">
    <source>
        <dbReference type="EMBL" id="RKP08712.1"/>
    </source>
</evidence>
<organism evidence="2 3">
    <name type="scientific">Thamnocephalis sphaerospora</name>
    <dbReference type="NCBI Taxonomy" id="78915"/>
    <lineage>
        <taxon>Eukaryota</taxon>
        <taxon>Fungi</taxon>
        <taxon>Fungi incertae sedis</taxon>
        <taxon>Zoopagomycota</taxon>
        <taxon>Zoopagomycotina</taxon>
        <taxon>Zoopagomycetes</taxon>
        <taxon>Zoopagales</taxon>
        <taxon>Sigmoideomycetaceae</taxon>
        <taxon>Thamnocephalis</taxon>
    </lineage>
</organism>
<dbReference type="OrthoDB" id="2359716at2759"/>
<accession>A0A4P9XRX4</accession>
<reference evidence="3" key="1">
    <citation type="journal article" date="2018" name="Nat. Microbiol.">
        <title>Leveraging single-cell genomics to expand the fungal tree of life.</title>
        <authorList>
            <person name="Ahrendt S.R."/>
            <person name="Quandt C.A."/>
            <person name="Ciobanu D."/>
            <person name="Clum A."/>
            <person name="Salamov A."/>
            <person name="Andreopoulos B."/>
            <person name="Cheng J.F."/>
            <person name="Woyke T."/>
            <person name="Pelin A."/>
            <person name="Henrissat B."/>
            <person name="Reynolds N.K."/>
            <person name="Benny G.L."/>
            <person name="Smith M.E."/>
            <person name="James T.Y."/>
            <person name="Grigoriev I.V."/>
        </authorList>
    </citation>
    <scope>NUCLEOTIDE SEQUENCE [LARGE SCALE GENOMIC DNA]</scope>
    <source>
        <strain evidence="3">RSA 1356</strain>
    </source>
</reference>
<dbReference type="Proteomes" id="UP000271241">
    <property type="component" value="Unassembled WGS sequence"/>
</dbReference>
<sequence length="57" mass="6273">MVSFTDIAHRSFVAVLAGITVYGAISTTTIVRQRIALAKERKQQAQLEELKQLGEGQ</sequence>
<feature type="transmembrane region" description="Helical" evidence="1">
    <location>
        <begin position="12"/>
        <end position="31"/>
    </location>
</feature>
<proteinExistence type="predicted"/>
<protein>
    <submittedName>
        <fullName evidence="2">Uncharacterized protein</fullName>
    </submittedName>
</protein>
<gene>
    <name evidence="2" type="ORF">THASP1DRAFT_29500</name>
</gene>
<keyword evidence="3" id="KW-1185">Reference proteome</keyword>
<dbReference type="EMBL" id="KZ992576">
    <property type="protein sequence ID" value="RKP08712.1"/>
    <property type="molecule type" value="Genomic_DNA"/>
</dbReference>
<evidence type="ECO:0000313" key="3">
    <source>
        <dbReference type="Proteomes" id="UP000271241"/>
    </source>
</evidence>
<name>A0A4P9XRX4_9FUNG</name>
<keyword evidence="1" id="KW-1133">Transmembrane helix</keyword>